<dbReference type="SUPFAM" id="SSF52540">
    <property type="entry name" value="P-loop containing nucleoside triphosphate hydrolases"/>
    <property type="match status" value="2"/>
</dbReference>
<dbReference type="PROSITE" id="PS51192">
    <property type="entry name" value="HELICASE_ATP_BIND_1"/>
    <property type="match status" value="1"/>
</dbReference>
<comment type="caution">
    <text evidence="5">The sequence shown here is derived from an EMBL/GenBank/DDBJ whole genome shotgun (WGS) entry which is preliminary data.</text>
</comment>
<reference evidence="5 6" key="1">
    <citation type="journal article" date="2010" name="J. Bacteriol.">
        <title>Genome sequence of Lentisphaera araneosa HTCC2155T, the type species of the order Lentisphaerales in the phylum Lentisphaerae.</title>
        <authorList>
            <person name="Thrash J.C."/>
            <person name="Cho J.C."/>
            <person name="Vergin K.L."/>
            <person name="Morris R.M."/>
            <person name="Giovannoni S.J."/>
        </authorList>
    </citation>
    <scope>NUCLEOTIDE SEQUENCE [LARGE SCALE GENOMIC DNA]</scope>
    <source>
        <strain evidence="5 6">HTCC2155</strain>
    </source>
</reference>
<sequence length="1035" mass="117754">MASDTPANDDLPWAKDWPGIQGFSSSFPRSFPSMIRRLGPAALKITLFKAEAKLISLTIAGRYVCRWSWIDEQWKQSCTCQPGKSFCLHSYILVNQVDKLLGKKFQVPDFRKKVSASPRPAQNRYQATLPQSNAERPSSPTPVKFEKWKLTVEIERNYSDSQAAIRFYQDFDNDRKLCVMQNLYNFSAQCYNKRGIASELETLDARFLGWLFDQVKPYRIYRSQEKLLKITRKKLDEWLNTWKEFPGRFIDRLTGDAVLTHCEFRAFIEPEINDKKVRLHCLIGPNREQAKTFHHYVGKFKDRETLALGGGNIPFRCHVPMKVLLHCFKSSKVPTIPLDQACKFLPELLQGHTEVLSGEFVSQQGQEEAPLKARLEQQRIIITQEISSTKLQLKNGKFIVKGKLPNSHFPELKNKLKGENINADEFSILLNQNKLEQFLDAWPLSAQLDRSLQKLREPQSIQKQFSIIDNSDGSQRLEVHWNISGQSISSRDLEHAAQSSGSFFRSSNGDWFNLDKEHLNSHTQLLEEYGISPAGSPRIHPLNIAQLPLDDLPVSPNSKDALQSIIQRYQSSEAPPAKVNCELRKYQVEGYQFLSSLAQNQCGALLADDMGLGKTVQTLASMSHSQAANLIVCPSSLLDNWQKEAQKFTPHLETHIIRGNLDKRGEVYENFEQKKGLFIISYSLVRNDLNTLKKLKFEHIVLDEAQQIKNSESQVSRAVRQLKSKRRIALSGTPIENSADDLWSIMEFLNPGLNGSKEDFRLLCQGDSASLVIKRLKPFMLRRTKKMAAPELPPKTFIPLDIPMSEVQIDLYQREMRQARQSLKAGNAMNVLASLTRLRQLSCHSAFGCPEEYRPDPDLPLAQRSPKAAAFIEKAKDLMAEGHSCLFFSQFTGILKEIEKELHNEHIKTHMITGETPSQKRSKIVDEFSESPDASVFLLSLKAAGTGLNLTRASYVFIFDPWWNPAAENQAIDRSHRIGQDNPVIIYRMISADSVEEKVAALQAEKQKLFDEIIEQDEFKASSKLQMSDLASLLN</sequence>
<dbReference type="Proteomes" id="UP000004947">
    <property type="component" value="Unassembled WGS sequence"/>
</dbReference>
<dbReference type="CDD" id="cd18793">
    <property type="entry name" value="SF2_C_SNF"/>
    <property type="match status" value="1"/>
</dbReference>
<evidence type="ECO:0000313" key="6">
    <source>
        <dbReference type="Proteomes" id="UP000004947"/>
    </source>
</evidence>
<dbReference type="Pfam" id="PF00176">
    <property type="entry name" value="SNF2-rel_dom"/>
    <property type="match status" value="1"/>
</dbReference>
<dbReference type="InterPro" id="IPR038718">
    <property type="entry name" value="SNF2-like_sf"/>
</dbReference>
<evidence type="ECO:0000313" key="5">
    <source>
        <dbReference type="EMBL" id="EDM29078.1"/>
    </source>
</evidence>
<dbReference type="GO" id="GO:0016787">
    <property type="term" value="F:hydrolase activity"/>
    <property type="evidence" value="ECO:0007669"/>
    <property type="project" value="UniProtKB-KW"/>
</dbReference>
<dbReference type="InterPro" id="IPR001650">
    <property type="entry name" value="Helicase_C-like"/>
</dbReference>
<feature type="domain" description="Helicase ATP-binding" evidence="3">
    <location>
        <begin position="595"/>
        <end position="752"/>
    </location>
</feature>
<feature type="region of interest" description="Disordered" evidence="2">
    <location>
        <begin position="113"/>
        <end position="141"/>
    </location>
</feature>
<keyword evidence="6" id="KW-1185">Reference proteome</keyword>
<dbReference type="PANTHER" id="PTHR10799">
    <property type="entry name" value="SNF2/RAD54 HELICASE FAMILY"/>
    <property type="match status" value="1"/>
</dbReference>
<organism evidence="5 6">
    <name type="scientific">Lentisphaera araneosa HTCC2155</name>
    <dbReference type="NCBI Taxonomy" id="313628"/>
    <lineage>
        <taxon>Bacteria</taxon>
        <taxon>Pseudomonadati</taxon>
        <taxon>Lentisphaerota</taxon>
        <taxon>Lentisphaeria</taxon>
        <taxon>Lentisphaerales</taxon>
        <taxon>Lentisphaeraceae</taxon>
        <taxon>Lentisphaera</taxon>
    </lineage>
</organism>
<dbReference type="InterPro" id="IPR049730">
    <property type="entry name" value="SNF2/RAD54-like_C"/>
</dbReference>
<dbReference type="InterPro" id="IPR000330">
    <property type="entry name" value="SNF2_N"/>
</dbReference>
<dbReference type="InterPro" id="IPR014001">
    <property type="entry name" value="Helicase_ATP-bd"/>
</dbReference>
<evidence type="ECO:0000256" key="2">
    <source>
        <dbReference type="SAM" id="MobiDB-lite"/>
    </source>
</evidence>
<evidence type="ECO:0000256" key="1">
    <source>
        <dbReference type="ARBA" id="ARBA00022801"/>
    </source>
</evidence>
<dbReference type="Pfam" id="PF00271">
    <property type="entry name" value="Helicase_C"/>
    <property type="match status" value="1"/>
</dbReference>
<dbReference type="OrthoDB" id="9760715at2"/>
<dbReference type="STRING" id="313628.LNTAR_14717"/>
<evidence type="ECO:0000259" key="4">
    <source>
        <dbReference type="PROSITE" id="PS51194"/>
    </source>
</evidence>
<protein>
    <submittedName>
        <fullName evidence="5">Uncharacterized protein</fullName>
    </submittedName>
</protein>
<dbReference type="SMART" id="SM00490">
    <property type="entry name" value="HELICc"/>
    <property type="match status" value="1"/>
</dbReference>
<dbReference type="Gene3D" id="3.40.50.300">
    <property type="entry name" value="P-loop containing nucleotide triphosphate hydrolases"/>
    <property type="match status" value="1"/>
</dbReference>
<dbReference type="InterPro" id="IPR027417">
    <property type="entry name" value="P-loop_NTPase"/>
</dbReference>
<gene>
    <name evidence="5" type="ORF">LNTAR_14717</name>
</gene>
<proteinExistence type="predicted"/>
<name>A6DHJ5_9BACT</name>
<dbReference type="EMBL" id="ABCK01000003">
    <property type="protein sequence ID" value="EDM29078.1"/>
    <property type="molecule type" value="Genomic_DNA"/>
</dbReference>
<dbReference type="AlphaFoldDB" id="A6DHJ5"/>
<feature type="compositionally biased region" description="Polar residues" evidence="2">
    <location>
        <begin position="123"/>
        <end position="138"/>
    </location>
</feature>
<feature type="domain" description="Helicase C-terminal" evidence="4">
    <location>
        <begin position="871"/>
        <end position="1031"/>
    </location>
</feature>
<dbReference type="GO" id="GO:0005524">
    <property type="term" value="F:ATP binding"/>
    <property type="evidence" value="ECO:0007669"/>
    <property type="project" value="InterPro"/>
</dbReference>
<dbReference type="Gene3D" id="3.40.50.10810">
    <property type="entry name" value="Tandem AAA-ATPase domain"/>
    <property type="match status" value="1"/>
</dbReference>
<keyword evidence="1" id="KW-0378">Hydrolase</keyword>
<evidence type="ECO:0000259" key="3">
    <source>
        <dbReference type="PROSITE" id="PS51192"/>
    </source>
</evidence>
<dbReference type="PROSITE" id="PS51194">
    <property type="entry name" value="HELICASE_CTER"/>
    <property type="match status" value="1"/>
</dbReference>
<dbReference type="RefSeq" id="WP_007277380.1">
    <property type="nucleotide sequence ID" value="NZ_ABCK01000003.1"/>
</dbReference>
<dbReference type="SMART" id="SM00487">
    <property type="entry name" value="DEXDc"/>
    <property type="match status" value="1"/>
</dbReference>
<dbReference type="eggNOG" id="COG0553">
    <property type="taxonomic scope" value="Bacteria"/>
</dbReference>
<accession>A6DHJ5</accession>